<dbReference type="PANTHER" id="PTHR38109:SF1">
    <property type="entry name" value="PROTEIN YCGL"/>
    <property type="match status" value="1"/>
</dbReference>
<reference evidence="4 5" key="1">
    <citation type="journal article" date="2007" name="Proc. Natl. Acad. Sci. U.S.A.">
        <title>Characterization of a marine gammaproteobacterium capable of aerobic anoxygenic photosynthesis.</title>
        <authorList>
            <person name="Fuchs B.M."/>
            <person name="Spring S."/>
            <person name="Teeling H."/>
            <person name="Quast C."/>
            <person name="Wulf J."/>
            <person name="Schattenhofer M."/>
            <person name="Yan S."/>
            <person name="Ferriera S."/>
            <person name="Johnson J."/>
            <person name="Glockner F.O."/>
            <person name="Amann R."/>
        </authorList>
    </citation>
    <scope>NUCLEOTIDE SEQUENCE [LARGE SCALE GENOMIC DNA]</scope>
    <source>
        <strain evidence="4">KT71</strain>
    </source>
</reference>
<evidence type="ECO:0000313" key="4">
    <source>
        <dbReference type="EMBL" id="EAQ97868.1"/>
    </source>
</evidence>
<dbReference type="STRING" id="314285.KT71_14924"/>
<dbReference type="Pfam" id="PF05166">
    <property type="entry name" value="YcgL"/>
    <property type="match status" value="1"/>
</dbReference>
<dbReference type="HAMAP" id="MF_01866">
    <property type="entry name" value="UPF0745"/>
    <property type="match status" value="1"/>
</dbReference>
<comment type="caution">
    <text evidence="4">The sequence shown here is derived from an EMBL/GenBank/DDBJ whole genome shotgun (WGS) entry which is preliminary data.</text>
</comment>
<dbReference type="Proteomes" id="UP000019205">
    <property type="component" value="Chromosome"/>
</dbReference>
<dbReference type="InterPro" id="IPR027354">
    <property type="entry name" value="YcgL_dom"/>
</dbReference>
<feature type="domain" description="YcgL" evidence="3">
    <location>
        <begin position="3"/>
        <end position="87"/>
    </location>
</feature>
<dbReference type="Gene3D" id="3.10.510.20">
    <property type="entry name" value="YcgL domain"/>
    <property type="match status" value="1"/>
</dbReference>
<protein>
    <recommendedName>
        <fullName evidence="1">YcgL domain-containing protein KT71_14924</fullName>
    </recommendedName>
</protein>
<dbReference type="AlphaFoldDB" id="A4A873"/>
<dbReference type="InterPro" id="IPR038068">
    <property type="entry name" value="YcgL-like_sf"/>
</dbReference>
<name>A4A873_9GAMM</name>
<dbReference type="HOGENOM" id="CLU_155118_2_0_6"/>
<dbReference type="eggNOG" id="COG3100">
    <property type="taxonomic scope" value="Bacteria"/>
</dbReference>
<keyword evidence="5" id="KW-1185">Reference proteome</keyword>
<organism evidence="4 5">
    <name type="scientific">Congregibacter litoralis KT71</name>
    <dbReference type="NCBI Taxonomy" id="314285"/>
    <lineage>
        <taxon>Bacteria</taxon>
        <taxon>Pseudomonadati</taxon>
        <taxon>Pseudomonadota</taxon>
        <taxon>Gammaproteobacteria</taxon>
        <taxon>Cellvibrionales</taxon>
        <taxon>Halieaceae</taxon>
        <taxon>Congregibacter</taxon>
    </lineage>
</organism>
<dbReference type="OrthoDB" id="7062382at2"/>
<dbReference type="RefSeq" id="WP_008295418.1">
    <property type="nucleotide sequence ID" value="NZ_CM002299.1"/>
</dbReference>
<feature type="compositionally biased region" description="Basic and acidic residues" evidence="2">
    <location>
        <begin position="78"/>
        <end position="88"/>
    </location>
</feature>
<dbReference type="SUPFAM" id="SSF160191">
    <property type="entry name" value="YcgL-like"/>
    <property type="match status" value="1"/>
</dbReference>
<evidence type="ECO:0000256" key="1">
    <source>
        <dbReference type="HAMAP-Rule" id="MF_01866"/>
    </source>
</evidence>
<feature type="region of interest" description="Disordered" evidence="2">
    <location>
        <begin position="75"/>
        <end position="100"/>
    </location>
</feature>
<accession>A4A873</accession>
<dbReference type="PROSITE" id="PS51648">
    <property type="entry name" value="YCGL"/>
    <property type="match status" value="1"/>
</dbReference>
<reference evidence="4 5" key="2">
    <citation type="journal article" date="2009" name="PLoS ONE">
        <title>The photosynthetic apparatus and its regulation in the aerobic gammaproteobacterium Congregibacter litoralis gen. nov., sp. nov.</title>
        <authorList>
            <person name="Spring S."/>
            <person name="Lunsdorf H."/>
            <person name="Fuchs B.M."/>
            <person name="Tindall B.J."/>
        </authorList>
    </citation>
    <scope>NUCLEOTIDE SEQUENCE [LARGE SCALE GENOMIC DNA]</scope>
    <source>
        <strain evidence="4">KT71</strain>
    </source>
</reference>
<evidence type="ECO:0000256" key="2">
    <source>
        <dbReference type="SAM" id="MobiDB-lite"/>
    </source>
</evidence>
<proteinExistence type="inferred from homology"/>
<evidence type="ECO:0000259" key="3">
    <source>
        <dbReference type="PROSITE" id="PS51648"/>
    </source>
</evidence>
<sequence>MKLLCEVFRSPRKEGMYLFVKREEGLERVPEALLSMFGDPESALVFALEPSRKLALADTVTVLAALESEGYYVQMPPGKRESASEPREQSLTTKGETDAH</sequence>
<dbReference type="PANTHER" id="PTHR38109">
    <property type="entry name" value="PROTEIN YCGL"/>
    <property type="match status" value="1"/>
</dbReference>
<gene>
    <name evidence="4" type="ORF">KT71_14924</name>
</gene>
<evidence type="ECO:0000313" key="5">
    <source>
        <dbReference type="Proteomes" id="UP000019205"/>
    </source>
</evidence>
<dbReference type="EMBL" id="AAOA02000001">
    <property type="protein sequence ID" value="EAQ97868.1"/>
    <property type="molecule type" value="Genomic_DNA"/>
</dbReference>